<dbReference type="GO" id="GO:0005829">
    <property type="term" value="C:cytosol"/>
    <property type="evidence" value="ECO:0007669"/>
    <property type="project" value="TreeGrafter"/>
</dbReference>
<dbReference type="EC" id="3.1.3.-" evidence="3"/>
<reference evidence="3 4" key="1">
    <citation type="submission" date="2019-01" db="EMBL/GenBank/DDBJ databases">
        <authorList>
            <consortium name="Pathogen Informatics"/>
        </authorList>
    </citation>
    <scope>NUCLEOTIDE SEQUENCE [LARGE SCALE GENOMIC DNA]</scope>
    <source>
        <strain evidence="3 4">NCTC10118</strain>
    </source>
</reference>
<dbReference type="PANTHER" id="PTHR10000:SF8">
    <property type="entry name" value="HAD SUPERFAMILY HYDROLASE-LIKE, TYPE 3"/>
    <property type="match status" value="1"/>
</dbReference>
<organism evidence="3 4">
    <name type="scientific">Mycoplasmopsis bovirhinis</name>
    <dbReference type="NCBI Taxonomy" id="29553"/>
    <lineage>
        <taxon>Bacteria</taxon>
        <taxon>Bacillati</taxon>
        <taxon>Mycoplasmatota</taxon>
        <taxon>Mycoplasmoidales</taxon>
        <taxon>Metamycoplasmataceae</taxon>
        <taxon>Mycoplasmopsis</taxon>
    </lineage>
</organism>
<dbReference type="InterPro" id="IPR036412">
    <property type="entry name" value="HAD-like_sf"/>
</dbReference>
<keyword evidence="4" id="KW-1185">Reference proteome</keyword>
<evidence type="ECO:0000256" key="1">
    <source>
        <dbReference type="ARBA" id="ARBA00001946"/>
    </source>
</evidence>
<dbReference type="AlphaFoldDB" id="A0A224AYH7"/>
<dbReference type="OrthoDB" id="9810101at2"/>
<proteinExistence type="inferred from homology"/>
<accession>A0A224AYH7</accession>
<keyword evidence="3" id="KW-0378">Hydrolase</keyword>
<evidence type="ECO:0000313" key="4">
    <source>
        <dbReference type="Proteomes" id="UP000289952"/>
    </source>
</evidence>
<dbReference type="Proteomes" id="UP000289952">
    <property type="component" value="Chromosome"/>
</dbReference>
<dbReference type="RefSeq" id="WP_120160309.1">
    <property type="nucleotide sequence ID" value="NZ_AP018135.1"/>
</dbReference>
<dbReference type="Gene3D" id="3.40.50.1000">
    <property type="entry name" value="HAD superfamily/HAD-like"/>
    <property type="match status" value="1"/>
</dbReference>
<comment type="cofactor">
    <cofactor evidence="1">
        <name>Mg(2+)</name>
        <dbReference type="ChEBI" id="CHEBI:18420"/>
    </cofactor>
</comment>
<dbReference type="EMBL" id="LR214972">
    <property type="protein sequence ID" value="VEU63577.1"/>
    <property type="molecule type" value="Genomic_DNA"/>
</dbReference>
<dbReference type="SUPFAM" id="SSF56784">
    <property type="entry name" value="HAD-like"/>
    <property type="match status" value="1"/>
</dbReference>
<dbReference type="InterPro" id="IPR006379">
    <property type="entry name" value="HAD-SF_hydro_IIB"/>
</dbReference>
<evidence type="ECO:0000256" key="2">
    <source>
        <dbReference type="ARBA" id="ARBA00034778"/>
    </source>
</evidence>
<dbReference type="GO" id="GO:0000287">
    <property type="term" value="F:magnesium ion binding"/>
    <property type="evidence" value="ECO:0007669"/>
    <property type="project" value="TreeGrafter"/>
</dbReference>
<evidence type="ECO:0000313" key="3">
    <source>
        <dbReference type="EMBL" id="VEU63577.1"/>
    </source>
</evidence>
<protein>
    <submittedName>
        <fullName evidence="3">COF family HAD hydrolase protein</fullName>
        <ecNumber evidence="3">3.1.3.-</ecNumber>
    </submittedName>
</protein>
<sequence>MRNAAIFSDVDGTIYPFPSKTLAQRNIDKVNEVIKKGVNFIISTGNGPYEKIKKLAETLGARYISFSNGAFLYDNQNKEILNIEYIDFDQAQKVWDLAKEVGLPLYYFGTERFFLKDATKEQKQFFTDFCEYDRWIEDGLIPDDLHKIEIYGDPKLLVEFYNKSLEQNINLNIVLLARHIEITKKGISKGSGLKWFCDNIFNLPVSQAMAIGDSQNDISMFQVAGYSYAMENSDDYSRSFAKYYTSSVDQAGLAEAIDDYLYRIDWDLKREISQRASTKTK</sequence>
<dbReference type="NCBIfam" id="TIGR01484">
    <property type="entry name" value="HAD-SF-IIB"/>
    <property type="match status" value="1"/>
</dbReference>
<dbReference type="Pfam" id="PF08282">
    <property type="entry name" value="Hydrolase_3"/>
    <property type="match status" value="1"/>
</dbReference>
<dbReference type="NCBIfam" id="TIGR00099">
    <property type="entry name" value="Cof-subfamily"/>
    <property type="match status" value="1"/>
</dbReference>
<dbReference type="InterPro" id="IPR023214">
    <property type="entry name" value="HAD_sf"/>
</dbReference>
<gene>
    <name evidence="3" type="primary">yidA</name>
    <name evidence="3" type="ORF">NCTC10118_00620</name>
</gene>
<dbReference type="InterPro" id="IPR000150">
    <property type="entry name" value="Cof"/>
</dbReference>
<dbReference type="PANTHER" id="PTHR10000">
    <property type="entry name" value="PHOSPHOSERINE PHOSPHATASE"/>
    <property type="match status" value="1"/>
</dbReference>
<comment type="similarity">
    <text evidence="2">Belongs to the HAD-like hydrolase superfamily. Cof family.</text>
</comment>
<dbReference type="Gene3D" id="3.30.1240.10">
    <property type="match status" value="1"/>
</dbReference>
<dbReference type="GO" id="GO:0016791">
    <property type="term" value="F:phosphatase activity"/>
    <property type="evidence" value="ECO:0007669"/>
    <property type="project" value="TreeGrafter"/>
</dbReference>
<dbReference type="PROSITE" id="PS01229">
    <property type="entry name" value="COF_2"/>
    <property type="match status" value="1"/>
</dbReference>
<name>A0A224AYH7_9BACT</name>